<sequence>MYLWGMVMDLESLVINLESLVMGMDSFLVSDSGAFFHSYYCCFYFLGSLSLAAFTVKRSKICGLMFAGQCHSLKQWLTPLHGAFCFA</sequence>
<evidence type="ECO:0000313" key="3">
    <source>
        <dbReference type="Proteomes" id="UP000199584"/>
    </source>
</evidence>
<keyword evidence="3" id="KW-1185">Reference proteome</keyword>
<organism evidence="2 3">
    <name type="scientific">Desulfoscipio geothermicus DSM 3669</name>
    <dbReference type="NCBI Taxonomy" id="1121426"/>
    <lineage>
        <taxon>Bacteria</taxon>
        <taxon>Bacillati</taxon>
        <taxon>Bacillota</taxon>
        <taxon>Clostridia</taxon>
        <taxon>Eubacteriales</taxon>
        <taxon>Desulfallaceae</taxon>
        <taxon>Desulfoscipio</taxon>
    </lineage>
</organism>
<name>A0A1I6EGI9_9FIRM</name>
<reference evidence="3" key="1">
    <citation type="submission" date="2016-10" db="EMBL/GenBank/DDBJ databases">
        <authorList>
            <person name="Varghese N."/>
            <person name="Submissions S."/>
        </authorList>
    </citation>
    <scope>NUCLEOTIDE SEQUENCE [LARGE SCALE GENOMIC DNA]</scope>
    <source>
        <strain evidence="3">DSM 3669</strain>
    </source>
</reference>
<proteinExistence type="predicted"/>
<dbReference type="Proteomes" id="UP000199584">
    <property type="component" value="Unassembled WGS sequence"/>
</dbReference>
<dbReference type="AlphaFoldDB" id="A0A1I6EGI9"/>
<gene>
    <name evidence="2" type="ORF">SAMN05660706_14222</name>
</gene>
<protein>
    <submittedName>
        <fullName evidence="2">Uncharacterized protein</fullName>
    </submittedName>
</protein>
<accession>A0A1I6EGI9</accession>
<evidence type="ECO:0000313" key="2">
    <source>
        <dbReference type="EMBL" id="SFR16866.1"/>
    </source>
</evidence>
<evidence type="ECO:0000256" key="1">
    <source>
        <dbReference type="SAM" id="Phobius"/>
    </source>
</evidence>
<keyword evidence="1" id="KW-0812">Transmembrane</keyword>
<keyword evidence="1" id="KW-0472">Membrane</keyword>
<dbReference type="RefSeq" id="WP_092487488.1">
    <property type="nucleotide sequence ID" value="NZ_FOYM01000042.1"/>
</dbReference>
<keyword evidence="1" id="KW-1133">Transmembrane helix</keyword>
<dbReference type="EMBL" id="FOYM01000042">
    <property type="protein sequence ID" value="SFR16866.1"/>
    <property type="molecule type" value="Genomic_DNA"/>
</dbReference>
<feature type="transmembrane region" description="Helical" evidence="1">
    <location>
        <begin position="34"/>
        <end position="56"/>
    </location>
</feature>